<feature type="transmembrane region" description="Helical" evidence="1">
    <location>
        <begin position="296"/>
        <end position="315"/>
    </location>
</feature>
<dbReference type="PANTHER" id="PTHR14969">
    <property type="entry name" value="SPHINGOSINE-1-PHOSPHATE PHOSPHOHYDROLASE"/>
    <property type="match status" value="1"/>
</dbReference>
<dbReference type="RefSeq" id="WP_250986723.1">
    <property type="nucleotide sequence ID" value="NZ_QFDM01000001.1"/>
</dbReference>
<dbReference type="AlphaFoldDB" id="A0ABD4TAH7"/>
<keyword evidence="1" id="KW-1133">Transmembrane helix</keyword>
<dbReference type="EMBL" id="QFDM01000001">
    <property type="protein sequence ID" value="MCM2465492.1"/>
    <property type="molecule type" value="Genomic_DNA"/>
</dbReference>
<sequence length="324" mass="34609">MADIQITLIQTLQAQAAWLEAPMRLFSFLGQPEFYLLVIPILYWCWDPRLGLRLALLMGISGGLNEALKVAFHLPRPYWVSPEVRALGSYPSFGLPSAHAQGAVALWGLLAFDARRRWFWAFAAVMAFLIGGSRVVLGVHFPTDVVAGWAVGVVVLLGFLALEEPVGRRVAALPLSRQVLVAFAGSLALALASFAALAALGDWQVPASWAAGALERSGEPIHPLFLRDAVTASGLFFGFAAGAAVEHRRGSMCAVGKGSVRLLRYIFGIAVTGAIWFGLGLLVPPDPLAATYLLQYLRAAVAGAWVSFGAPAVFARTNTLRGGE</sequence>
<dbReference type="Pfam" id="PF01569">
    <property type="entry name" value="PAP2"/>
    <property type="match status" value="1"/>
</dbReference>
<evidence type="ECO:0000256" key="1">
    <source>
        <dbReference type="SAM" id="Phobius"/>
    </source>
</evidence>
<dbReference type="InterPro" id="IPR036938">
    <property type="entry name" value="PAP2/HPO_sf"/>
</dbReference>
<keyword evidence="1" id="KW-0472">Membrane</keyword>
<keyword evidence="4" id="KW-1185">Reference proteome</keyword>
<dbReference type="SUPFAM" id="SSF48317">
    <property type="entry name" value="Acid phosphatase/Vanadium-dependent haloperoxidase"/>
    <property type="match status" value="1"/>
</dbReference>
<feature type="transmembrane region" description="Helical" evidence="1">
    <location>
        <begin position="119"/>
        <end position="141"/>
    </location>
</feature>
<keyword evidence="1" id="KW-0812">Transmembrane</keyword>
<reference evidence="3 4" key="1">
    <citation type="submission" date="2018-05" db="EMBL/GenBank/DDBJ databases">
        <title>Isolation and characterization of genus Methanoculleus species and their viruses from deep sea marine sediment offshore southwestern Taiwan.</title>
        <authorList>
            <person name="Wei W.-H."/>
            <person name="Chen W.-C."/>
            <person name="Lai M.-C."/>
            <person name="Chen S.-C."/>
        </authorList>
    </citation>
    <scope>NUCLEOTIDE SEQUENCE [LARGE SCALE GENOMIC DNA]</scope>
    <source>
        <strain evidence="3 4">CWC-02</strain>
    </source>
</reference>
<protein>
    <submittedName>
        <fullName evidence="3">Phosphoesterase PA-phosphatase</fullName>
    </submittedName>
</protein>
<comment type="caution">
    <text evidence="3">The sequence shown here is derived from an EMBL/GenBank/DDBJ whole genome shotgun (WGS) entry which is preliminary data.</text>
</comment>
<dbReference type="PANTHER" id="PTHR14969:SF13">
    <property type="entry name" value="AT30094P"/>
    <property type="match status" value="1"/>
</dbReference>
<proteinExistence type="predicted"/>
<dbReference type="Gene3D" id="1.20.144.10">
    <property type="entry name" value="Phosphatidic acid phosphatase type 2/haloperoxidase"/>
    <property type="match status" value="1"/>
</dbReference>
<feature type="domain" description="Phosphatidic acid phosphatase type 2/haloperoxidase" evidence="2">
    <location>
        <begin position="50"/>
        <end position="160"/>
    </location>
</feature>
<organism evidence="3 4">
    <name type="scientific">Methanoculleus oceani</name>
    <dbReference type="NCBI Taxonomy" id="2184756"/>
    <lineage>
        <taxon>Archaea</taxon>
        <taxon>Methanobacteriati</taxon>
        <taxon>Methanobacteriota</taxon>
        <taxon>Stenosarchaea group</taxon>
        <taxon>Methanomicrobia</taxon>
        <taxon>Methanomicrobiales</taxon>
        <taxon>Methanomicrobiaceae</taxon>
        <taxon>Methanoculleus</taxon>
    </lineage>
</organism>
<feature type="transmembrane region" description="Helical" evidence="1">
    <location>
        <begin position="179"/>
        <end position="200"/>
    </location>
</feature>
<evidence type="ECO:0000259" key="2">
    <source>
        <dbReference type="SMART" id="SM00014"/>
    </source>
</evidence>
<gene>
    <name evidence="3" type="ORF">DIC75_04060</name>
</gene>
<evidence type="ECO:0000313" key="4">
    <source>
        <dbReference type="Proteomes" id="UP001523230"/>
    </source>
</evidence>
<dbReference type="SMART" id="SM00014">
    <property type="entry name" value="acidPPc"/>
    <property type="match status" value="1"/>
</dbReference>
<dbReference type="Proteomes" id="UP001523230">
    <property type="component" value="Unassembled WGS sequence"/>
</dbReference>
<name>A0ABD4TAH7_9EURY</name>
<feature type="transmembrane region" description="Helical" evidence="1">
    <location>
        <begin position="147"/>
        <end position="167"/>
    </location>
</feature>
<feature type="transmembrane region" description="Helical" evidence="1">
    <location>
        <begin position="224"/>
        <end position="245"/>
    </location>
</feature>
<evidence type="ECO:0000313" key="3">
    <source>
        <dbReference type="EMBL" id="MCM2465492.1"/>
    </source>
</evidence>
<feature type="transmembrane region" description="Helical" evidence="1">
    <location>
        <begin position="265"/>
        <end position="284"/>
    </location>
</feature>
<accession>A0ABD4TAH7</accession>
<dbReference type="InterPro" id="IPR000326">
    <property type="entry name" value="PAP2/HPO"/>
</dbReference>